<dbReference type="Pfam" id="PF13474">
    <property type="entry name" value="SnoaL_3"/>
    <property type="match status" value="1"/>
</dbReference>
<dbReference type="GO" id="GO:0016853">
    <property type="term" value="F:isomerase activity"/>
    <property type="evidence" value="ECO:0007669"/>
    <property type="project" value="UniProtKB-KW"/>
</dbReference>
<dbReference type="Gene3D" id="3.10.450.50">
    <property type="match status" value="1"/>
</dbReference>
<comment type="caution">
    <text evidence="2">The sequence shown here is derived from an EMBL/GenBank/DDBJ whole genome shotgun (WGS) entry which is preliminary data.</text>
</comment>
<accession>A0A7W8E288</accession>
<dbReference type="Proteomes" id="UP000540989">
    <property type="component" value="Unassembled WGS sequence"/>
</dbReference>
<dbReference type="AlphaFoldDB" id="A0A7W8E288"/>
<dbReference type="RefSeq" id="WP_184214718.1">
    <property type="nucleotide sequence ID" value="NZ_JACHIP010000002.1"/>
</dbReference>
<dbReference type="EMBL" id="JACHIP010000002">
    <property type="protein sequence ID" value="MBB5056643.1"/>
    <property type="molecule type" value="Genomic_DNA"/>
</dbReference>
<keyword evidence="2" id="KW-0413">Isomerase</keyword>
<evidence type="ECO:0000313" key="2">
    <source>
        <dbReference type="EMBL" id="MBB5056643.1"/>
    </source>
</evidence>
<protein>
    <submittedName>
        <fullName evidence="2">Ketosteroid isomerase-like protein</fullName>
    </submittedName>
</protein>
<dbReference type="SUPFAM" id="SSF54427">
    <property type="entry name" value="NTF2-like"/>
    <property type="match status" value="1"/>
</dbReference>
<evidence type="ECO:0000259" key="1">
    <source>
        <dbReference type="Pfam" id="PF13474"/>
    </source>
</evidence>
<proteinExistence type="predicted"/>
<feature type="domain" description="SnoaL-like" evidence="1">
    <location>
        <begin position="13"/>
        <end position="133"/>
    </location>
</feature>
<name>A0A7W8E288_9BACT</name>
<dbReference type="InterPro" id="IPR032710">
    <property type="entry name" value="NTF2-like_dom_sf"/>
</dbReference>
<gene>
    <name evidence="2" type="ORF">HDF16_001328</name>
</gene>
<sequence length="137" mass="15242">MDNKASGGDSNEIQQILERWAETTRIGQLDEVLKNHASDALIYDVLPPMKYEGADTYRRSWGDWHPDTPSDGQFELQDLAITAGNDVAFAHGFIQCGGTAPNGKVFSDLVRATFCLRKSGDGWKIQHQHISKPLNLK</sequence>
<organism evidence="2 3">
    <name type="scientific">Granulicella aggregans</name>
    <dbReference type="NCBI Taxonomy" id="474949"/>
    <lineage>
        <taxon>Bacteria</taxon>
        <taxon>Pseudomonadati</taxon>
        <taxon>Acidobacteriota</taxon>
        <taxon>Terriglobia</taxon>
        <taxon>Terriglobales</taxon>
        <taxon>Acidobacteriaceae</taxon>
        <taxon>Granulicella</taxon>
    </lineage>
</organism>
<evidence type="ECO:0000313" key="3">
    <source>
        <dbReference type="Proteomes" id="UP000540989"/>
    </source>
</evidence>
<keyword evidence="3" id="KW-1185">Reference proteome</keyword>
<dbReference type="InterPro" id="IPR037401">
    <property type="entry name" value="SnoaL-like"/>
</dbReference>
<reference evidence="2 3" key="1">
    <citation type="submission" date="2020-08" db="EMBL/GenBank/DDBJ databases">
        <title>Genomic Encyclopedia of Type Strains, Phase IV (KMG-V): Genome sequencing to study the core and pangenomes of soil and plant-associated prokaryotes.</title>
        <authorList>
            <person name="Whitman W."/>
        </authorList>
    </citation>
    <scope>NUCLEOTIDE SEQUENCE [LARGE SCALE GENOMIC DNA]</scope>
    <source>
        <strain evidence="2 3">M8UP14</strain>
    </source>
</reference>